<dbReference type="PANTHER" id="PTHR42705:SF2">
    <property type="entry name" value="BIFUNCTIONAL NON-HOMOLOGOUS END JOINING PROTEIN LIGD"/>
    <property type="match status" value="1"/>
</dbReference>
<dbReference type="EMBL" id="JRWG01000006">
    <property type="protein sequence ID" value="KXN98620.1"/>
    <property type="molecule type" value="Genomic_DNA"/>
</dbReference>
<dbReference type="AlphaFoldDB" id="A0A137RGK3"/>
<evidence type="ECO:0000313" key="3">
    <source>
        <dbReference type="Proteomes" id="UP000070138"/>
    </source>
</evidence>
<dbReference type="InterPro" id="IPR014145">
    <property type="entry name" value="LigD_pol_dom"/>
</dbReference>
<dbReference type="InterPro" id="IPR052171">
    <property type="entry name" value="NHEJ_LigD"/>
</dbReference>
<gene>
    <name evidence="2" type="ORF">LS48_11105</name>
</gene>
<reference evidence="2 3" key="2">
    <citation type="journal article" date="2016" name="Int. J. Syst. Evol. Microbiol.">
        <title>Vitellibacter aquimaris sp. nov., a marine bacterium isolated from seawater.</title>
        <authorList>
            <person name="Thevarajoo S."/>
            <person name="Selvaratnam C."/>
            <person name="Goh K.M."/>
            <person name="Hong K.W."/>
            <person name="Chan X.Y."/>
            <person name="Chan K.G."/>
            <person name="Chong C.S."/>
        </authorList>
    </citation>
    <scope>NUCLEOTIDE SEQUENCE [LARGE SCALE GENOMIC DNA]</scope>
    <source>
        <strain evidence="2 3">D-24</strain>
    </source>
</reference>
<dbReference type="Gene3D" id="3.90.920.10">
    <property type="entry name" value="DNA primase, PRIM domain"/>
    <property type="match status" value="1"/>
</dbReference>
<dbReference type="PANTHER" id="PTHR42705">
    <property type="entry name" value="BIFUNCTIONAL NON-HOMOLOGOUS END JOINING PROTEIN LIGD"/>
    <property type="match status" value="1"/>
</dbReference>
<dbReference type="PATRIC" id="fig|1548749.3.peg.2331"/>
<dbReference type="Pfam" id="PF21686">
    <property type="entry name" value="LigD_Prim-Pol"/>
    <property type="match status" value="1"/>
</dbReference>
<sequence>MERAVKNRKGKIYLDYLQNRRGQTLAAPYCVRPKKGAPVSAPLSWKEVKSGLAILDFTIKSMPQRLTEMGDWFSPVLGKGVDIAKAIDNLEA</sequence>
<dbReference type="Proteomes" id="UP000070138">
    <property type="component" value="Unassembled WGS sequence"/>
</dbReference>
<feature type="domain" description="DNA ligase D polymerase" evidence="1">
    <location>
        <begin position="2"/>
        <end position="73"/>
    </location>
</feature>
<evidence type="ECO:0000313" key="2">
    <source>
        <dbReference type="EMBL" id="KXN98620.1"/>
    </source>
</evidence>
<name>A0A137RGK3_9FLAO</name>
<proteinExistence type="predicted"/>
<keyword evidence="3" id="KW-1185">Reference proteome</keyword>
<organism evidence="2 3">
    <name type="scientific">Aequorivita aquimaris</name>
    <dbReference type="NCBI Taxonomy" id="1548749"/>
    <lineage>
        <taxon>Bacteria</taxon>
        <taxon>Pseudomonadati</taxon>
        <taxon>Bacteroidota</taxon>
        <taxon>Flavobacteriia</taxon>
        <taxon>Flavobacteriales</taxon>
        <taxon>Flavobacteriaceae</taxon>
        <taxon>Aequorivita</taxon>
    </lineage>
</organism>
<comment type="caution">
    <text evidence="2">The sequence shown here is derived from an EMBL/GenBank/DDBJ whole genome shotgun (WGS) entry which is preliminary data.</text>
</comment>
<accession>A0A137RGK3</accession>
<evidence type="ECO:0000259" key="1">
    <source>
        <dbReference type="Pfam" id="PF21686"/>
    </source>
</evidence>
<dbReference type="STRING" id="1548749.LS48_11105"/>
<protein>
    <recommendedName>
        <fullName evidence="1">DNA ligase D polymerase domain-containing protein</fullName>
    </recommendedName>
</protein>
<reference evidence="3" key="1">
    <citation type="submission" date="2014-10" db="EMBL/GenBank/DDBJ databases">
        <title>Genome sequencing of Vitellibacter sp. D-24.</title>
        <authorList>
            <person name="Thevarajoo S."/>
            <person name="Selvaratnam C."/>
            <person name="Goh K.M."/>
            <person name="Chong C.S."/>
        </authorList>
    </citation>
    <scope>NUCLEOTIDE SEQUENCE [LARGE SCALE GENOMIC DNA]</scope>
    <source>
        <strain evidence="3">D-24</strain>
    </source>
</reference>